<dbReference type="AlphaFoldDB" id="A0A975GUT1"/>
<evidence type="ECO:0000256" key="1">
    <source>
        <dbReference type="SAM" id="Phobius"/>
    </source>
</evidence>
<dbReference type="EMBL" id="CP062222">
    <property type="protein sequence ID" value="QTC89813.1"/>
    <property type="molecule type" value="Genomic_DNA"/>
</dbReference>
<reference evidence="2" key="1">
    <citation type="submission" date="2020-09" db="EMBL/GenBank/DDBJ databases">
        <title>Brevundimonas sp. LVF2 isolated from a puddle in Goettingen, Germany.</title>
        <authorList>
            <person name="Friedrich I."/>
            <person name="Klassen A."/>
            <person name="Hannes N."/>
            <person name="Schneider D."/>
            <person name="Hertel R."/>
            <person name="Daniel R."/>
        </authorList>
    </citation>
    <scope>NUCLEOTIDE SEQUENCE</scope>
    <source>
        <strain evidence="2">LVF2</strain>
    </source>
</reference>
<keyword evidence="1" id="KW-1133">Transmembrane helix</keyword>
<evidence type="ECO:0000313" key="2">
    <source>
        <dbReference type="EMBL" id="QTC89813.1"/>
    </source>
</evidence>
<keyword evidence="3" id="KW-1185">Reference proteome</keyword>
<organism evidence="2 3">
    <name type="scientific">Brevundimonas goettingensis</name>
    <dbReference type="NCBI Taxonomy" id="2774190"/>
    <lineage>
        <taxon>Bacteria</taxon>
        <taxon>Pseudomonadati</taxon>
        <taxon>Pseudomonadota</taxon>
        <taxon>Alphaproteobacteria</taxon>
        <taxon>Caulobacterales</taxon>
        <taxon>Caulobacteraceae</taxon>
        <taxon>Brevundimonas</taxon>
    </lineage>
</organism>
<feature type="transmembrane region" description="Helical" evidence="1">
    <location>
        <begin position="47"/>
        <end position="65"/>
    </location>
</feature>
<protein>
    <submittedName>
        <fullName evidence="2">Uncharacterized protein</fullName>
    </submittedName>
</protein>
<dbReference type="RefSeq" id="WP_207868095.1">
    <property type="nucleotide sequence ID" value="NZ_CP062222.1"/>
</dbReference>
<sequence length="96" mass="10419">MRTVAHHQGWRSEGGGYALALVLIALAGVVVEMATGPLFFWFLPRQWLGIHVVLAGLWLIVWAISTRARPVPGWIALITLGVTVLPVIGWLVVVGV</sequence>
<dbReference type="Proteomes" id="UP000663918">
    <property type="component" value="Chromosome"/>
</dbReference>
<name>A0A975GUT1_9CAUL</name>
<accession>A0A975GUT1</accession>
<evidence type="ECO:0000313" key="3">
    <source>
        <dbReference type="Proteomes" id="UP000663918"/>
    </source>
</evidence>
<feature type="transmembrane region" description="Helical" evidence="1">
    <location>
        <begin position="71"/>
        <end position="93"/>
    </location>
</feature>
<keyword evidence="1" id="KW-0472">Membrane</keyword>
<gene>
    <name evidence="2" type="ORF">IFJ75_10900</name>
</gene>
<proteinExistence type="predicted"/>
<keyword evidence="1" id="KW-0812">Transmembrane</keyword>
<feature type="transmembrane region" description="Helical" evidence="1">
    <location>
        <begin position="17"/>
        <end position="40"/>
    </location>
</feature>
<dbReference type="KEGG" id="bgoe:IFJ75_10900"/>